<evidence type="ECO:0000313" key="3">
    <source>
        <dbReference type="Proteomes" id="UP001198602"/>
    </source>
</evidence>
<dbReference type="Proteomes" id="UP001198602">
    <property type="component" value="Unassembled WGS sequence"/>
</dbReference>
<keyword evidence="1" id="KW-0732">Signal</keyword>
<organism evidence="2 3">
    <name type="scientific">Massilia hydrophila</name>
    <dbReference type="NCBI Taxonomy" id="3044279"/>
    <lineage>
        <taxon>Bacteria</taxon>
        <taxon>Pseudomonadati</taxon>
        <taxon>Pseudomonadota</taxon>
        <taxon>Betaproteobacteria</taxon>
        <taxon>Burkholderiales</taxon>
        <taxon>Oxalobacteraceae</taxon>
        <taxon>Telluria group</taxon>
        <taxon>Massilia</taxon>
    </lineage>
</organism>
<proteinExistence type="predicted"/>
<reference evidence="2 3" key="1">
    <citation type="submission" date="2021-07" db="EMBL/GenBank/DDBJ databases">
        <title>Characterization of Violacein-producing bacteria and related species.</title>
        <authorList>
            <person name="Wilson H.S."/>
            <person name="De Leon M.E."/>
        </authorList>
    </citation>
    <scope>NUCLEOTIDE SEQUENCE [LARGE SCALE GENOMIC DNA]</scope>
    <source>
        <strain evidence="2 3">HSC-2F05</strain>
    </source>
</reference>
<dbReference type="SUPFAM" id="SSF51126">
    <property type="entry name" value="Pectin lyase-like"/>
    <property type="match status" value="1"/>
</dbReference>
<feature type="signal peptide" evidence="1">
    <location>
        <begin position="1"/>
        <end position="20"/>
    </location>
</feature>
<evidence type="ECO:0008006" key="4">
    <source>
        <dbReference type="Google" id="ProtNLM"/>
    </source>
</evidence>
<name>A0ABS7Y9S0_9BURK</name>
<keyword evidence="3" id="KW-1185">Reference proteome</keyword>
<evidence type="ECO:0000256" key="1">
    <source>
        <dbReference type="SAM" id="SignalP"/>
    </source>
</evidence>
<evidence type="ECO:0000313" key="2">
    <source>
        <dbReference type="EMBL" id="MCA1855837.1"/>
    </source>
</evidence>
<protein>
    <recommendedName>
        <fullName evidence="4">Right handed beta helix domain-containing protein</fullName>
    </recommendedName>
</protein>
<dbReference type="EMBL" id="JAHYBX010000002">
    <property type="protein sequence ID" value="MCA1855837.1"/>
    <property type="molecule type" value="Genomic_DNA"/>
</dbReference>
<sequence>MYLRYSSLLALLLASGAASAATLSVGPGKTYTTPCRAFAAAKTGDLIEITGNTTYSGDVCAIYASRLTIRGVNGRPRIDAAGKNAQGKGTWVVVGNDIVIENVEMLGAKVPDANGAALRLEGTNFTLRSAFIHNNQNGILSGVKTASNILIEKSEFGYNGGGTGQTHNVYIGNVGRLTFRYNFSHDANVGHNLKSRARVNMIAYNRFSSTPAGQTGTTAAGKPSYEIDLPNAGTSYIIGNVIHQPSSHNNPNMVAYGAEGASNPGHELYVVNNTFLNDDSTRGNGVLVGSGVTKKIFLQNNLFAGTGTLTNQSGAIQKTNYRALAPGFVNRAAFDLRPTANPLVINAGSTPGISATGVSLKPTAVYKHSASSAVRPVVGALDIGAYESAL</sequence>
<gene>
    <name evidence="2" type="ORF">LE190_07845</name>
</gene>
<comment type="caution">
    <text evidence="2">The sequence shown here is derived from an EMBL/GenBank/DDBJ whole genome shotgun (WGS) entry which is preliminary data.</text>
</comment>
<dbReference type="InterPro" id="IPR012334">
    <property type="entry name" value="Pectin_lyas_fold"/>
</dbReference>
<accession>A0ABS7Y9S0</accession>
<dbReference type="RefSeq" id="WP_225238202.1">
    <property type="nucleotide sequence ID" value="NZ_JAHYBX010000002.1"/>
</dbReference>
<dbReference type="Gene3D" id="2.160.20.10">
    <property type="entry name" value="Single-stranded right-handed beta-helix, Pectin lyase-like"/>
    <property type="match status" value="1"/>
</dbReference>
<feature type="chain" id="PRO_5046545036" description="Right handed beta helix domain-containing protein" evidence="1">
    <location>
        <begin position="21"/>
        <end position="390"/>
    </location>
</feature>
<dbReference type="InterPro" id="IPR011050">
    <property type="entry name" value="Pectin_lyase_fold/virulence"/>
</dbReference>